<dbReference type="AlphaFoldDB" id="A0AAD7F3P1"/>
<feature type="compositionally biased region" description="Low complexity" evidence="1">
    <location>
        <begin position="154"/>
        <end position="175"/>
    </location>
</feature>
<accession>A0AAD7F3P1</accession>
<evidence type="ECO:0000313" key="3">
    <source>
        <dbReference type="Proteomes" id="UP001218218"/>
    </source>
</evidence>
<feature type="region of interest" description="Disordered" evidence="1">
    <location>
        <begin position="111"/>
        <end position="175"/>
    </location>
</feature>
<organism evidence="2 3">
    <name type="scientific">Mycena albidolilacea</name>
    <dbReference type="NCBI Taxonomy" id="1033008"/>
    <lineage>
        <taxon>Eukaryota</taxon>
        <taxon>Fungi</taxon>
        <taxon>Dikarya</taxon>
        <taxon>Basidiomycota</taxon>
        <taxon>Agaricomycotina</taxon>
        <taxon>Agaricomycetes</taxon>
        <taxon>Agaricomycetidae</taxon>
        <taxon>Agaricales</taxon>
        <taxon>Marasmiineae</taxon>
        <taxon>Mycenaceae</taxon>
        <taxon>Mycena</taxon>
    </lineage>
</organism>
<dbReference type="Proteomes" id="UP001218218">
    <property type="component" value="Unassembled WGS sequence"/>
</dbReference>
<keyword evidence="3" id="KW-1185">Reference proteome</keyword>
<dbReference type="EMBL" id="JARIHO010000002">
    <property type="protein sequence ID" value="KAJ7367129.1"/>
    <property type="molecule type" value="Genomic_DNA"/>
</dbReference>
<feature type="compositionally biased region" description="Polar residues" evidence="1">
    <location>
        <begin position="111"/>
        <end position="135"/>
    </location>
</feature>
<name>A0AAD7F3P1_9AGAR</name>
<comment type="caution">
    <text evidence="2">The sequence shown here is derived from an EMBL/GenBank/DDBJ whole genome shotgun (WGS) entry which is preliminary data.</text>
</comment>
<gene>
    <name evidence="2" type="ORF">DFH08DRAFT_949114</name>
</gene>
<reference evidence="2" key="1">
    <citation type="submission" date="2023-03" db="EMBL/GenBank/DDBJ databases">
        <title>Massive genome expansion in bonnet fungi (Mycena s.s.) driven by repeated elements and novel gene families across ecological guilds.</title>
        <authorList>
            <consortium name="Lawrence Berkeley National Laboratory"/>
            <person name="Harder C.B."/>
            <person name="Miyauchi S."/>
            <person name="Viragh M."/>
            <person name="Kuo A."/>
            <person name="Thoen E."/>
            <person name="Andreopoulos B."/>
            <person name="Lu D."/>
            <person name="Skrede I."/>
            <person name="Drula E."/>
            <person name="Henrissat B."/>
            <person name="Morin E."/>
            <person name="Kohler A."/>
            <person name="Barry K."/>
            <person name="LaButti K."/>
            <person name="Morin E."/>
            <person name="Salamov A."/>
            <person name="Lipzen A."/>
            <person name="Mereny Z."/>
            <person name="Hegedus B."/>
            <person name="Baldrian P."/>
            <person name="Stursova M."/>
            <person name="Weitz H."/>
            <person name="Taylor A."/>
            <person name="Grigoriev I.V."/>
            <person name="Nagy L.G."/>
            <person name="Martin F."/>
            <person name="Kauserud H."/>
        </authorList>
    </citation>
    <scope>NUCLEOTIDE SEQUENCE</scope>
    <source>
        <strain evidence="2">CBHHK002</strain>
    </source>
</reference>
<protein>
    <submittedName>
        <fullName evidence="2">Uncharacterized protein</fullName>
    </submittedName>
</protein>
<proteinExistence type="predicted"/>
<evidence type="ECO:0000313" key="2">
    <source>
        <dbReference type="EMBL" id="KAJ7367129.1"/>
    </source>
</evidence>
<sequence>MNPNADTATWSMEADQYTVAIWDIQKEAKDSGKVQLRSFFPATCTILDSSHYTLSTKTKKPVPFDKHYVMVAGFLTDITSVLDTTDSKIKDCFCIEVGNVAFLRSQVTPATGGSVKNSLTSMATPTPKQGWSYSASGKGKKHLCNTSLERAQAGSPSGTGSSSPAPGLSSSPSPF</sequence>
<evidence type="ECO:0000256" key="1">
    <source>
        <dbReference type="SAM" id="MobiDB-lite"/>
    </source>
</evidence>